<dbReference type="InterPro" id="IPR035979">
    <property type="entry name" value="RBD_domain_sf"/>
</dbReference>
<gene>
    <name evidence="4" type="ORF">PCOR1329_LOCUS63954</name>
    <name evidence="5" type="ORF">PCOR1329_LOCUS63956</name>
</gene>
<keyword evidence="1" id="KW-0694">RNA-binding</keyword>
<dbReference type="Gene3D" id="3.30.70.330">
    <property type="match status" value="1"/>
</dbReference>
<protein>
    <recommendedName>
        <fullName evidence="3">RRM domain-containing protein</fullName>
    </recommendedName>
</protein>
<comment type="caution">
    <text evidence="5">The sequence shown here is derived from an EMBL/GenBank/DDBJ whole genome shotgun (WGS) entry which is preliminary data.</text>
</comment>
<dbReference type="Pfam" id="PF04059">
    <property type="entry name" value="RRM_2"/>
    <property type="match status" value="1"/>
</dbReference>
<dbReference type="PROSITE" id="PS50102">
    <property type="entry name" value="RRM"/>
    <property type="match status" value="1"/>
</dbReference>
<feature type="compositionally biased region" description="Acidic residues" evidence="2">
    <location>
        <begin position="189"/>
        <end position="198"/>
    </location>
</feature>
<dbReference type="InterPro" id="IPR007201">
    <property type="entry name" value="Mei2-like_Rrm_C"/>
</dbReference>
<feature type="region of interest" description="Disordered" evidence="2">
    <location>
        <begin position="30"/>
        <end position="64"/>
    </location>
</feature>
<evidence type="ECO:0000256" key="1">
    <source>
        <dbReference type="PROSITE-ProRule" id="PRU00176"/>
    </source>
</evidence>
<feature type="domain" description="RRM" evidence="3">
    <location>
        <begin position="353"/>
        <end position="445"/>
    </location>
</feature>
<feature type="region of interest" description="Disordered" evidence="2">
    <location>
        <begin position="284"/>
        <end position="335"/>
    </location>
</feature>
<accession>A0ABN9W4D9</accession>
<evidence type="ECO:0000313" key="4">
    <source>
        <dbReference type="EMBL" id="CAK0880962.1"/>
    </source>
</evidence>
<evidence type="ECO:0000256" key="2">
    <source>
        <dbReference type="SAM" id="MobiDB-lite"/>
    </source>
</evidence>
<dbReference type="Proteomes" id="UP001189429">
    <property type="component" value="Unassembled WGS sequence"/>
</dbReference>
<dbReference type="InterPro" id="IPR012677">
    <property type="entry name" value="Nucleotide-bd_a/b_plait_sf"/>
</dbReference>
<feature type="region of interest" description="Disordered" evidence="2">
    <location>
        <begin position="114"/>
        <end position="198"/>
    </location>
</feature>
<dbReference type="EMBL" id="CAUYUJ010018137">
    <property type="protein sequence ID" value="CAK0880964.1"/>
    <property type="molecule type" value="Genomic_DNA"/>
</dbReference>
<dbReference type="SUPFAM" id="SSF54928">
    <property type="entry name" value="RNA-binding domain, RBD"/>
    <property type="match status" value="1"/>
</dbReference>
<dbReference type="SMART" id="SM00360">
    <property type="entry name" value="RRM"/>
    <property type="match status" value="1"/>
</dbReference>
<evidence type="ECO:0000313" key="5">
    <source>
        <dbReference type="EMBL" id="CAK0880964.1"/>
    </source>
</evidence>
<keyword evidence="6" id="KW-1185">Reference proteome</keyword>
<proteinExistence type="predicted"/>
<organism evidence="5 6">
    <name type="scientific">Prorocentrum cordatum</name>
    <dbReference type="NCBI Taxonomy" id="2364126"/>
    <lineage>
        <taxon>Eukaryota</taxon>
        <taxon>Sar</taxon>
        <taxon>Alveolata</taxon>
        <taxon>Dinophyceae</taxon>
        <taxon>Prorocentrales</taxon>
        <taxon>Prorocentraceae</taxon>
        <taxon>Prorocentrum</taxon>
    </lineage>
</organism>
<evidence type="ECO:0000259" key="3">
    <source>
        <dbReference type="PROSITE" id="PS50102"/>
    </source>
</evidence>
<dbReference type="EMBL" id="CAUYUJ010018137">
    <property type="protein sequence ID" value="CAK0880962.1"/>
    <property type="molecule type" value="Genomic_DNA"/>
</dbReference>
<feature type="compositionally biased region" description="Basic and acidic residues" evidence="2">
    <location>
        <begin position="177"/>
        <end position="188"/>
    </location>
</feature>
<name>A0ABN9W4D9_9DINO</name>
<sequence length="469" mass="47088">MALALAEHRLALLGGKCQVFGEQPCAAKRSRSYSGCSRPLAKSGQSRERRAPTDPEGRGRGRGPCTCVHRASSMRCVPKHLLLSLDGLAAMRGSERRAPSPGAAACAAVAAGDGSTLAPEGSTSQAPGCAELAGGPREESVPEPWPGTESDTEEDASVVSSDGSTLAPGGLASEARGGAERAGAPREESDTEPLWDTESDTEALWCAPRDRGLAVAPGALLGAAAPRGAAVPPAQPAAPACGGQGPAAARGVLAGAVARAEGGADGLQPAVRVAASALEAAEAGSAERGRGCARAGEADATEGARAGRGGGGGGGGGAGRQGGGEQQGGEGAQAGRGLAAFQMRQSLLPRGVTTLMLRNLPPEVSQRILLEEVLQVHNSGFAGRVDFCYVPHDFVSGRNRGIALLNFTSHKAAAEFHRAWHGRLEFAGRAAGAAGIDISVAAVQGLAAILALSQRWAGADSGLVRLTNL</sequence>
<feature type="compositionally biased region" description="Basic and acidic residues" evidence="2">
    <location>
        <begin position="45"/>
        <end position="59"/>
    </location>
</feature>
<evidence type="ECO:0000313" key="6">
    <source>
        <dbReference type="Proteomes" id="UP001189429"/>
    </source>
</evidence>
<reference evidence="5" key="1">
    <citation type="submission" date="2023-10" db="EMBL/GenBank/DDBJ databases">
        <authorList>
            <person name="Chen Y."/>
            <person name="Shah S."/>
            <person name="Dougan E. K."/>
            <person name="Thang M."/>
            <person name="Chan C."/>
        </authorList>
    </citation>
    <scope>NUCLEOTIDE SEQUENCE [LARGE SCALE GENOMIC DNA]</scope>
</reference>
<feature type="compositionally biased region" description="Gly residues" evidence="2">
    <location>
        <begin position="306"/>
        <end position="334"/>
    </location>
</feature>
<dbReference type="InterPro" id="IPR000504">
    <property type="entry name" value="RRM_dom"/>
</dbReference>